<evidence type="ECO:0000259" key="1">
    <source>
        <dbReference type="Pfam" id="PF06294"/>
    </source>
</evidence>
<dbReference type="EMBL" id="CACRXK020012603">
    <property type="protein sequence ID" value="CAB4023641.1"/>
    <property type="molecule type" value="Genomic_DNA"/>
</dbReference>
<dbReference type="InterPro" id="IPR054517">
    <property type="entry name" value="SPEF2_D5"/>
</dbReference>
<accession>A0A6S7J1K7</accession>
<feature type="non-terminal residue" evidence="3">
    <location>
        <position position="1"/>
    </location>
</feature>
<evidence type="ECO:0000313" key="3">
    <source>
        <dbReference type="EMBL" id="CAB4023641.1"/>
    </source>
</evidence>
<dbReference type="AlphaFoldDB" id="A0A6S7J1K7"/>
<keyword evidence="4" id="KW-1185">Reference proteome</keyword>
<sequence length="572" mass="67221">KENVSKLFSSGYLFGEILFKYGLQDDFSSFSKGRTADSKLNNFTRIESVVKLLEIPYDTNVAKSIMNENHGAATKLLYQLFIALGRKAKKNLTGVAMETMRPSAPVKLETIESAIHKERLKQLVPRQVDVNFETLVERYQSKQKLQEEMAVKAKQEEEMKVRKYQQDLRQRGLEKSRLTRDKQNEVMQKIRDAQVRIPKPPESKKSTKTKQEIRKEVEIQEVKDHISSFEESMRTNLPPQSSVHLDSEFEAKQDVDLESRVLRKPLQPIALKTAGDDYVSKVKKRLNEDAVARKEREKRRRRVLIEQLKAHEAQEEQRREEMLVKRLMRQSQQEKRIAVQLMQIRHEKQVIKENRIFREKQYTERRLKDFEDALNREAEMCRLAQIEYRDQIQKAEDERRELLEERRKAKYEKHYDICQQILSDIVDFSCKIGEYRELTEGDVPEKLFREWKGYFDAALPLYSYEILTEDEIERSKELLVEEERNKLTDESDFIEYRGAVGEWAPSDEALDVAQIPPKDNPILGHIIQKLFNIIYPPEPPPPTPEFPPFPVKACFLGKFFSGKTTAVQRLIA</sequence>
<evidence type="ECO:0000313" key="4">
    <source>
        <dbReference type="Proteomes" id="UP001152795"/>
    </source>
</evidence>
<reference evidence="3" key="1">
    <citation type="submission" date="2020-04" db="EMBL/GenBank/DDBJ databases">
        <authorList>
            <person name="Alioto T."/>
            <person name="Alioto T."/>
            <person name="Gomez Garrido J."/>
        </authorList>
    </citation>
    <scope>NUCLEOTIDE SEQUENCE</scope>
    <source>
        <strain evidence="3">A484AB</strain>
    </source>
</reference>
<dbReference type="GO" id="GO:0005737">
    <property type="term" value="C:cytoplasm"/>
    <property type="evidence" value="ECO:0007669"/>
    <property type="project" value="UniProtKB-ARBA"/>
</dbReference>
<dbReference type="Gene3D" id="1.10.418.10">
    <property type="entry name" value="Calponin-like domain"/>
    <property type="match status" value="1"/>
</dbReference>
<dbReference type="InterPro" id="IPR052634">
    <property type="entry name" value="Sperm_flagellar-bone_growth"/>
</dbReference>
<dbReference type="Pfam" id="PF06294">
    <property type="entry name" value="CH_2"/>
    <property type="match status" value="1"/>
</dbReference>
<protein>
    <submittedName>
        <fullName evidence="3">Uncharacterized protein</fullName>
    </submittedName>
</protein>
<gene>
    <name evidence="3" type="ORF">PACLA_8A061606</name>
</gene>
<name>A0A6S7J1K7_PARCT</name>
<dbReference type="Proteomes" id="UP001152795">
    <property type="component" value="Unassembled WGS sequence"/>
</dbReference>
<dbReference type="InterPro" id="IPR036872">
    <property type="entry name" value="CH_dom_sf"/>
</dbReference>
<dbReference type="PANTHER" id="PTHR14919">
    <property type="entry name" value="KPL2-RELATED"/>
    <property type="match status" value="1"/>
</dbReference>
<evidence type="ECO:0000259" key="2">
    <source>
        <dbReference type="Pfam" id="PF22946"/>
    </source>
</evidence>
<feature type="non-terminal residue" evidence="3">
    <location>
        <position position="572"/>
    </location>
</feature>
<dbReference type="InterPro" id="IPR010441">
    <property type="entry name" value="CH_2"/>
</dbReference>
<proteinExistence type="predicted"/>
<dbReference type="PANTHER" id="PTHR14919:SF0">
    <property type="entry name" value="SPERM FLAGELLAR PROTEIN 2"/>
    <property type="match status" value="1"/>
</dbReference>
<organism evidence="3 4">
    <name type="scientific">Paramuricea clavata</name>
    <name type="common">Red gorgonian</name>
    <name type="synonym">Violescent sea-whip</name>
    <dbReference type="NCBI Taxonomy" id="317549"/>
    <lineage>
        <taxon>Eukaryota</taxon>
        <taxon>Metazoa</taxon>
        <taxon>Cnidaria</taxon>
        <taxon>Anthozoa</taxon>
        <taxon>Octocorallia</taxon>
        <taxon>Malacalcyonacea</taxon>
        <taxon>Plexauridae</taxon>
        <taxon>Paramuricea</taxon>
    </lineage>
</organism>
<feature type="domain" description="CH-like" evidence="1">
    <location>
        <begin position="2"/>
        <end position="81"/>
    </location>
</feature>
<dbReference type="Pfam" id="PF22946">
    <property type="entry name" value="SPEF2_D5"/>
    <property type="match status" value="1"/>
</dbReference>
<feature type="domain" description="CPC1/SPEF2" evidence="2">
    <location>
        <begin position="327"/>
        <end position="456"/>
    </location>
</feature>
<dbReference type="OrthoDB" id="62528at2759"/>
<comment type="caution">
    <text evidence="3">The sequence shown here is derived from an EMBL/GenBank/DDBJ whole genome shotgun (WGS) entry which is preliminary data.</text>
</comment>